<reference evidence="2 3" key="1">
    <citation type="submission" date="2017-03" db="EMBL/GenBank/DDBJ databases">
        <title>Complete genome sequence of Blastomonas fulva degrading microcsystin LR.</title>
        <authorList>
            <person name="Lee H.-g."/>
            <person name="Jin L."/>
            <person name="oh H.-M."/>
        </authorList>
    </citation>
    <scope>NUCLEOTIDE SEQUENCE [LARGE SCALE GENOMIC DNA]</scope>
    <source>
        <strain evidence="2 3">T2</strain>
    </source>
</reference>
<keyword evidence="1" id="KW-0472">Membrane</keyword>
<keyword evidence="3" id="KW-1185">Reference proteome</keyword>
<keyword evidence="1" id="KW-0812">Transmembrane</keyword>
<sequence length="119" mass="12138">MIDQLRGLYADGREMIDAEIGFQKARMSAAGRQIRTIALLGVVGLILISCALIALVVGTMIALIPILGAWGAMGATVAGSLVLAALCFWLAAGRVGKVSALFAADPEAETTATAAEGHA</sequence>
<accession>A0ABN5B7B4</accession>
<evidence type="ECO:0000256" key="1">
    <source>
        <dbReference type="SAM" id="Phobius"/>
    </source>
</evidence>
<organism evidence="2 3">
    <name type="scientific">Blastomonas fulva</name>
    <dbReference type="NCBI Taxonomy" id="1550728"/>
    <lineage>
        <taxon>Bacteria</taxon>
        <taxon>Pseudomonadati</taxon>
        <taxon>Pseudomonadota</taxon>
        <taxon>Alphaproteobacteria</taxon>
        <taxon>Sphingomonadales</taxon>
        <taxon>Sphingomonadaceae</taxon>
        <taxon>Blastomonas</taxon>
    </lineage>
</organism>
<dbReference type="Proteomes" id="UP000258016">
    <property type="component" value="Chromosome"/>
</dbReference>
<name>A0ABN5B7B4_9SPHN</name>
<dbReference type="GeneID" id="303486314"/>
<evidence type="ECO:0000313" key="3">
    <source>
        <dbReference type="Proteomes" id="UP000258016"/>
    </source>
</evidence>
<evidence type="ECO:0000313" key="2">
    <source>
        <dbReference type="EMBL" id="ASR52106.1"/>
    </source>
</evidence>
<feature type="transmembrane region" description="Helical" evidence="1">
    <location>
        <begin position="70"/>
        <end position="92"/>
    </location>
</feature>
<feature type="transmembrane region" description="Helical" evidence="1">
    <location>
        <begin position="37"/>
        <end position="64"/>
    </location>
</feature>
<protein>
    <recommendedName>
        <fullName evidence="4">Phage holin family protein</fullName>
    </recommendedName>
</protein>
<keyword evidence="1" id="KW-1133">Transmembrane helix</keyword>
<evidence type="ECO:0008006" key="4">
    <source>
        <dbReference type="Google" id="ProtNLM"/>
    </source>
</evidence>
<dbReference type="EMBL" id="CP020083">
    <property type="protein sequence ID" value="ASR52106.1"/>
    <property type="molecule type" value="Genomic_DNA"/>
</dbReference>
<dbReference type="RefSeq" id="WP_117352504.1">
    <property type="nucleotide sequence ID" value="NZ_CP020083.1"/>
</dbReference>
<gene>
    <name evidence="2" type="ORF">B5J99_12095</name>
</gene>
<proteinExistence type="predicted"/>